<dbReference type="SUPFAM" id="SSF102462">
    <property type="entry name" value="Peptidyl-tRNA hydrolase II"/>
    <property type="match status" value="1"/>
</dbReference>
<dbReference type="EC" id="3.1.1.29" evidence="2"/>
<dbReference type="GO" id="GO:0005829">
    <property type="term" value="C:cytosol"/>
    <property type="evidence" value="ECO:0007669"/>
    <property type="project" value="TreeGrafter"/>
</dbReference>
<organism evidence="7 8">
    <name type="scientific">Candidatus Marsarchaeota G2 archaeon OSP_D</name>
    <dbReference type="NCBI Taxonomy" id="1978157"/>
    <lineage>
        <taxon>Archaea</taxon>
        <taxon>Candidatus Marsarchaeota</taxon>
        <taxon>Candidatus Marsarchaeota group 2</taxon>
    </lineage>
</organism>
<sequence length="120" mass="13127">MGAEEYKQVMAVRRDLHMGCGKIAVQVAHASIAAYEACKIQRPEWVKNWIENGWKKIAVKVNSEEELKELMAMAERLSIPYSPVLDAGLTQVSAGTLTCVGFGPAPASIIDRLTGDLKLL</sequence>
<dbReference type="PANTHER" id="PTHR12649:SF11">
    <property type="entry name" value="PEPTIDYL-TRNA HYDROLASE 2, MITOCHONDRIAL"/>
    <property type="match status" value="1"/>
</dbReference>
<gene>
    <name evidence="7" type="ORF">B9Q03_02650</name>
</gene>
<evidence type="ECO:0000256" key="3">
    <source>
        <dbReference type="ARBA" id="ARBA00022801"/>
    </source>
</evidence>
<dbReference type="EMBL" id="NEXE01000013">
    <property type="protein sequence ID" value="PSN91983.1"/>
    <property type="molecule type" value="Genomic_DNA"/>
</dbReference>
<evidence type="ECO:0000256" key="5">
    <source>
        <dbReference type="ARBA" id="ARBA00048707"/>
    </source>
</evidence>
<dbReference type="CDD" id="cd02430">
    <property type="entry name" value="PTH2"/>
    <property type="match status" value="1"/>
</dbReference>
<protein>
    <recommendedName>
        <fullName evidence="6">Peptidyl-tRNA hydrolase</fullName>
        <ecNumber evidence="2">3.1.1.29</ecNumber>
    </recommendedName>
</protein>
<evidence type="ECO:0000313" key="7">
    <source>
        <dbReference type="EMBL" id="PSN91983.1"/>
    </source>
</evidence>
<dbReference type="GO" id="GO:0004045">
    <property type="term" value="F:peptidyl-tRNA hydrolase activity"/>
    <property type="evidence" value="ECO:0007669"/>
    <property type="project" value="UniProtKB-EC"/>
</dbReference>
<evidence type="ECO:0000256" key="1">
    <source>
        <dbReference type="ARBA" id="ARBA00003043"/>
    </source>
</evidence>
<evidence type="ECO:0000256" key="6">
    <source>
        <dbReference type="ARBA" id="ARBA00050038"/>
    </source>
</evidence>
<dbReference type="FunFam" id="3.40.1490.10:FF:000001">
    <property type="entry name" value="Peptidyl-tRNA hydrolase 2"/>
    <property type="match status" value="1"/>
</dbReference>
<evidence type="ECO:0000256" key="2">
    <source>
        <dbReference type="ARBA" id="ARBA00013260"/>
    </source>
</evidence>
<dbReference type="NCBIfam" id="TIGR00283">
    <property type="entry name" value="arch_pth2"/>
    <property type="match status" value="1"/>
</dbReference>
<comment type="catalytic activity">
    <reaction evidence="5">
        <text>an N-acyl-L-alpha-aminoacyl-tRNA + H2O = an N-acyl-L-amino acid + a tRNA + H(+)</text>
        <dbReference type="Rhea" id="RHEA:54448"/>
        <dbReference type="Rhea" id="RHEA-COMP:10123"/>
        <dbReference type="Rhea" id="RHEA-COMP:13883"/>
        <dbReference type="ChEBI" id="CHEBI:15377"/>
        <dbReference type="ChEBI" id="CHEBI:15378"/>
        <dbReference type="ChEBI" id="CHEBI:59874"/>
        <dbReference type="ChEBI" id="CHEBI:78442"/>
        <dbReference type="ChEBI" id="CHEBI:138191"/>
        <dbReference type="EC" id="3.1.1.29"/>
    </reaction>
</comment>
<comment type="similarity">
    <text evidence="4">Belongs to the PTH2 family.</text>
</comment>
<evidence type="ECO:0000313" key="8">
    <source>
        <dbReference type="Proteomes" id="UP000240322"/>
    </source>
</evidence>
<dbReference type="NCBIfam" id="NF003314">
    <property type="entry name" value="PRK04322.1"/>
    <property type="match status" value="1"/>
</dbReference>
<proteinExistence type="inferred from homology"/>
<name>A0A2R6B077_9ARCH</name>
<dbReference type="Pfam" id="PF01981">
    <property type="entry name" value="PTH2"/>
    <property type="match status" value="1"/>
</dbReference>
<accession>A0A2R6B077</accession>
<comment type="function">
    <text evidence="1">The natural substrate for this enzyme may be peptidyl-tRNAs which drop off the ribosome during protein synthesis.</text>
</comment>
<comment type="caution">
    <text evidence="7">The sequence shown here is derived from an EMBL/GenBank/DDBJ whole genome shotgun (WGS) entry which is preliminary data.</text>
</comment>
<dbReference type="PANTHER" id="PTHR12649">
    <property type="entry name" value="PEPTIDYL-TRNA HYDROLASE 2"/>
    <property type="match status" value="1"/>
</dbReference>
<reference evidence="7 8" key="1">
    <citation type="submission" date="2017-04" db="EMBL/GenBank/DDBJ databases">
        <title>Novel microbial lineages endemic to geothermal iron-oxide mats fill important gaps in the evolutionary history of Archaea.</title>
        <authorList>
            <person name="Jay Z.J."/>
            <person name="Beam J.P."/>
            <person name="Dlakic M."/>
            <person name="Rusch D.B."/>
            <person name="Kozubal M.A."/>
            <person name="Inskeep W.P."/>
        </authorList>
    </citation>
    <scope>NUCLEOTIDE SEQUENCE [LARGE SCALE GENOMIC DNA]</scope>
    <source>
        <strain evidence="7">OSP_D</strain>
    </source>
</reference>
<dbReference type="Gene3D" id="3.40.1490.10">
    <property type="entry name" value="Bit1"/>
    <property type="match status" value="1"/>
</dbReference>
<dbReference type="Proteomes" id="UP000240322">
    <property type="component" value="Unassembled WGS sequence"/>
</dbReference>
<evidence type="ECO:0000256" key="4">
    <source>
        <dbReference type="ARBA" id="ARBA00038050"/>
    </source>
</evidence>
<dbReference type="InterPro" id="IPR023476">
    <property type="entry name" value="Pep_tRNA_hydro_II_dom_sf"/>
</dbReference>
<keyword evidence="3 7" id="KW-0378">Hydrolase</keyword>
<dbReference type="AlphaFoldDB" id="A0A2R6B077"/>
<dbReference type="InterPro" id="IPR002833">
    <property type="entry name" value="PTH2"/>
</dbReference>